<dbReference type="PANTHER" id="PTHR43767:SF1">
    <property type="entry name" value="NONRIBOSOMAL PEPTIDE SYNTHASE PES1 (EUROFUNG)-RELATED"/>
    <property type="match status" value="1"/>
</dbReference>
<dbReference type="STRING" id="1206085.SAMN05443575_3220"/>
<accession>A0A1M5PW59</accession>
<dbReference type="InterPro" id="IPR020845">
    <property type="entry name" value="AMP-binding_CS"/>
</dbReference>
<evidence type="ECO:0000259" key="2">
    <source>
        <dbReference type="Pfam" id="PF13193"/>
    </source>
</evidence>
<reference evidence="3 4" key="1">
    <citation type="submission" date="2016-11" db="EMBL/GenBank/DDBJ databases">
        <authorList>
            <person name="Jaros S."/>
            <person name="Januszkiewicz K."/>
            <person name="Wedrychowicz H."/>
        </authorList>
    </citation>
    <scope>NUCLEOTIDE SEQUENCE [LARGE SCALE GENOMIC DNA]</scope>
    <source>
        <strain evidence="3 4">DSM 45627</strain>
    </source>
</reference>
<dbReference type="RefSeq" id="WP_073391420.1">
    <property type="nucleotide sequence ID" value="NZ_FQVU01000004.1"/>
</dbReference>
<dbReference type="CDD" id="cd17631">
    <property type="entry name" value="FACL_FadD13-like"/>
    <property type="match status" value="1"/>
</dbReference>
<dbReference type="Pfam" id="PF00501">
    <property type="entry name" value="AMP-binding"/>
    <property type="match status" value="1"/>
</dbReference>
<dbReference type="SUPFAM" id="SSF56801">
    <property type="entry name" value="Acetyl-CoA synthetase-like"/>
    <property type="match status" value="1"/>
</dbReference>
<dbReference type="InterPro" id="IPR050237">
    <property type="entry name" value="ATP-dep_AMP-bd_enzyme"/>
</dbReference>
<evidence type="ECO:0000313" key="3">
    <source>
        <dbReference type="EMBL" id="SHH06267.1"/>
    </source>
</evidence>
<keyword evidence="4" id="KW-1185">Reference proteome</keyword>
<name>A0A1M5PW59_9ACTN</name>
<dbReference type="InterPro" id="IPR000873">
    <property type="entry name" value="AMP-dep_synth/lig_dom"/>
</dbReference>
<evidence type="ECO:0000259" key="1">
    <source>
        <dbReference type="Pfam" id="PF00501"/>
    </source>
</evidence>
<organism evidence="3 4">
    <name type="scientific">Jatrophihabitans endophyticus</name>
    <dbReference type="NCBI Taxonomy" id="1206085"/>
    <lineage>
        <taxon>Bacteria</taxon>
        <taxon>Bacillati</taxon>
        <taxon>Actinomycetota</taxon>
        <taxon>Actinomycetes</taxon>
        <taxon>Jatrophihabitantales</taxon>
        <taxon>Jatrophihabitantaceae</taxon>
        <taxon>Jatrophihabitans</taxon>
    </lineage>
</organism>
<dbReference type="OrthoDB" id="9803968at2"/>
<dbReference type="InterPro" id="IPR025110">
    <property type="entry name" value="AMP-bd_C"/>
</dbReference>
<dbReference type="InterPro" id="IPR045851">
    <property type="entry name" value="AMP-bd_C_sf"/>
</dbReference>
<dbReference type="Gene3D" id="3.30.300.30">
    <property type="match status" value="1"/>
</dbReference>
<protein>
    <submittedName>
        <fullName evidence="3">Fatty-acyl-CoA synthase</fullName>
    </submittedName>
</protein>
<feature type="domain" description="AMP-dependent synthetase/ligase" evidence="1">
    <location>
        <begin position="19"/>
        <end position="369"/>
    </location>
</feature>
<feature type="domain" description="AMP-binding enzyme C-terminal" evidence="2">
    <location>
        <begin position="419"/>
        <end position="493"/>
    </location>
</feature>
<proteinExistence type="predicted"/>
<dbReference type="AlphaFoldDB" id="A0A1M5PW59"/>
<dbReference type="PANTHER" id="PTHR43767">
    <property type="entry name" value="LONG-CHAIN-FATTY-ACID--COA LIGASE"/>
    <property type="match status" value="1"/>
</dbReference>
<gene>
    <name evidence="3" type="ORF">SAMN05443575_3220</name>
</gene>
<dbReference type="PROSITE" id="PS00455">
    <property type="entry name" value="AMP_BINDING"/>
    <property type="match status" value="1"/>
</dbReference>
<dbReference type="InterPro" id="IPR042099">
    <property type="entry name" value="ANL_N_sf"/>
</dbReference>
<dbReference type="Pfam" id="PF13193">
    <property type="entry name" value="AMP-binding_C"/>
    <property type="match status" value="1"/>
</dbReference>
<dbReference type="Gene3D" id="3.40.50.12780">
    <property type="entry name" value="N-terminal domain of ligase-like"/>
    <property type="match status" value="1"/>
</dbReference>
<dbReference type="GO" id="GO:0016878">
    <property type="term" value="F:acid-thiol ligase activity"/>
    <property type="evidence" value="ECO:0007669"/>
    <property type="project" value="UniProtKB-ARBA"/>
</dbReference>
<dbReference type="Proteomes" id="UP000186132">
    <property type="component" value="Unassembled WGS sequence"/>
</dbReference>
<evidence type="ECO:0000313" key="4">
    <source>
        <dbReference type="Proteomes" id="UP000186132"/>
    </source>
</evidence>
<sequence length="506" mass="53671">MSVVPPTPADDGNRHDWVAHHAVRRGDHPALVDLDTRRVTTWARLDRRVDAWRERLRDAGAGVGDRVAVLAANCPALLEVQLACARGGLVFVPLNWRLAPTELQYIVSDAEPCVVVADTAHADLAHQLADGLGVRSVALDTTPDEPDDRPDDVAVPLRAVAALLYTSGTTGRPKGALVTHRMTLWHAVNIGPEARVSKDSVHLAVLPFFHTGGLNLYVNPVLHAGGTVVVASRVDSGQILAALADPGLGITHLFAVPTVYQQLAEHPDFATADLDRLVTTGVGGAAAPTPLLRAWAARGRPLAQGWGMTEAGPSGTVCDPDDDTTPPTSVGKPLLHVGLRVVDVEGSDVPDGEIGELWIRGPSVTPGYWRNPQATADAFRDGWLRTGDAGYRDAAGNLHLVDRWKDMYISGGENVYPAEVETVLAELPGVAACAVVGVPDERWGEVGRAFLVLDDGAVLATDVIAHCTAHLAKFKVPREVVVVDALPLTGSGKIMKRALPTGRIDA</sequence>
<dbReference type="EMBL" id="FQVU01000004">
    <property type="protein sequence ID" value="SHH06267.1"/>
    <property type="molecule type" value="Genomic_DNA"/>
</dbReference>